<dbReference type="InterPro" id="IPR002885">
    <property type="entry name" value="PPR_rpt"/>
</dbReference>
<dbReference type="InterPro" id="IPR011990">
    <property type="entry name" value="TPR-like_helical_dom_sf"/>
</dbReference>
<sequence length="263" mass="29948">MVHDYTKKSTRAVSVKYMKSITNFNHFSVPKPLQHILTRKQSILDQLKTCSNLKNLGSVFASMIKTNASQDCFLVNQFISACSNCLQIDYATLAFTHVESPNVFVYNAMIRGFVHCFHPTQALECYIHMLRAEVMPTSYTFSSLIKACASLSALGFGEAVHCHIWRNGFDSHVFVQTALIDFYSNFGKIGRSRRVFDEMPDRDPDRDVYACTTIVFAYVCIGDLSSTRGLFEKMPERNTATWNTMIDGYARMRNVDSEELLFN</sequence>
<dbReference type="PROSITE" id="PS51375">
    <property type="entry name" value="PPR"/>
    <property type="match status" value="2"/>
</dbReference>
<evidence type="ECO:0000313" key="3">
    <source>
        <dbReference type="EMBL" id="KAK7840932.1"/>
    </source>
</evidence>
<evidence type="ECO:0000256" key="2">
    <source>
        <dbReference type="PROSITE-ProRule" id="PRU00708"/>
    </source>
</evidence>
<proteinExistence type="predicted"/>
<dbReference type="InterPro" id="IPR046960">
    <property type="entry name" value="PPR_At4g14850-like_plant"/>
</dbReference>
<dbReference type="FunFam" id="1.25.40.10:FF:000934">
    <property type="entry name" value="Pentatricopeptide repeat-containing protein"/>
    <property type="match status" value="1"/>
</dbReference>
<protein>
    <submittedName>
        <fullName evidence="3">Pentatricopeptide repeat-containing protein</fullName>
    </submittedName>
</protein>
<dbReference type="GO" id="GO:0003723">
    <property type="term" value="F:RNA binding"/>
    <property type="evidence" value="ECO:0007669"/>
    <property type="project" value="InterPro"/>
</dbReference>
<reference evidence="3 4" key="1">
    <citation type="journal article" date="2018" name="Sci. Data">
        <title>The draft genome sequence of cork oak.</title>
        <authorList>
            <person name="Ramos A.M."/>
            <person name="Usie A."/>
            <person name="Barbosa P."/>
            <person name="Barros P.M."/>
            <person name="Capote T."/>
            <person name="Chaves I."/>
            <person name="Simoes F."/>
            <person name="Abreu I."/>
            <person name="Carrasquinho I."/>
            <person name="Faro C."/>
            <person name="Guimaraes J.B."/>
            <person name="Mendonca D."/>
            <person name="Nobrega F."/>
            <person name="Rodrigues L."/>
            <person name="Saibo N.J.M."/>
            <person name="Varela M.C."/>
            <person name="Egas C."/>
            <person name="Matos J."/>
            <person name="Miguel C.M."/>
            <person name="Oliveira M.M."/>
            <person name="Ricardo C.P."/>
            <person name="Goncalves S."/>
        </authorList>
    </citation>
    <scope>NUCLEOTIDE SEQUENCE [LARGE SCALE GENOMIC DNA]</scope>
    <source>
        <strain evidence="4">cv. HL8</strain>
    </source>
</reference>
<evidence type="ECO:0000256" key="1">
    <source>
        <dbReference type="ARBA" id="ARBA00022737"/>
    </source>
</evidence>
<dbReference type="AlphaFoldDB" id="A0AAW0KNM2"/>
<dbReference type="Pfam" id="PF01535">
    <property type="entry name" value="PPR"/>
    <property type="match status" value="3"/>
</dbReference>
<evidence type="ECO:0000313" key="4">
    <source>
        <dbReference type="Proteomes" id="UP000237347"/>
    </source>
</evidence>
<dbReference type="Proteomes" id="UP000237347">
    <property type="component" value="Unassembled WGS sequence"/>
</dbReference>
<feature type="repeat" description="PPR" evidence="2">
    <location>
        <begin position="102"/>
        <end position="136"/>
    </location>
</feature>
<dbReference type="EMBL" id="PKMF04000251">
    <property type="protein sequence ID" value="KAK7840932.1"/>
    <property type="molecule type" value="Genomic_DNA"/>
</dbReference>
<dbReference type="Gene3D" id="1.25.40.10">
    <property type="entry name" value="Tetratricopeptide repeat domain"/>
    <property type="match status" value="2"/>
</dbReference>
<dbReference type="Pfam" id="PF13041">
    <property type="entry name" value="PPR_2"/>
    <property type="match status" value="1"/>
</dbReference>
<dbReference type="GO" id="GO:0009451">
    <property type="term" value="P:RNA modification"/>
    <property type="evidence" value="ECO:0007669"/>
    <property type="project" value="InterPro"/>
</dbReference>
<feature type="repeat" description="PPR" evidence="2">
    <location>
        <begin position="238"/>
        <end position="263"/>
    </location>
</feature>
<gene>
    <name evidence="3" type="ORF">CFP56_016073</name>
</gene>
<keyword evidence="1" id="KW-0677">Repeat</keyword>
<dbReference type="PANTHER" id="PTHR47926">
    <property type="entry name" value="PENTATRICOPEPTIDE REPEAT-CONTAINING PROTEIN"/>
    <property type="match status" value="1"/>
</dbReference>
<accession>A0AAW0KNM2</accession>
<dbReference type="PANTHER" id="PTHR47926:SF359">
    <property type="entry name" value="PENTACOTRIPEPTIDE-REPEAT REGION OF PRORP DOMAIN-CONTAINING PROTEIN"/>
    <property type="match status" value="1"/>
</dbReference>
<name>A0AAW0KNM2_QUESU</name>
<keyword evidence="4" id="KW-1185">Reference proteome</keyword>
<organism evidence="3 4">
    <name type="scientific">Quercus suber</name>
    <name type="common">Cork oak</name>
    <dbReference type="NCBI Taxonomy" id="58331"/>
    <lineage>
        <taxon>Eukaryota</taxon>
        <taxon>Viridiplantae</taxon>
        <taxon>Streptophyta</taxon>
        <taxon>Embryophyta</taxon>
        <taxon>Tracheophyta</taxon>
        <taxon>Spermatophyta</taxon>
        <taxon>Magnoliopsida</taxon>
        <taxon>eudicotyledons</taxon>
        <taxon>Gunneridae</taxon>
        <taxon>Pentapetalae</taxon>
        <taxon>rosids</taxon>
        <taxon>fabids</taxon>
        <taxon>Fagales</taxon>
        <taxon>Fagaceae</taxon>
        <taxon>Quercus</taxon>
    </lineage>
</organism>
<comment type="caution">
    <text evidence="3">The sequence shown here is derived from an EMBL/GenBank/DDBJ whole genome shotgun (WGS) entry which is preliminary data.</text>
</comment>